<feature type="transmembrane region" description="Helical" evidence="11">
    <location>
        <begin position="380"/>
        <end position="401"/>
    </location>
</feature>
<keyword evidence="4 10" id="KW-0812">Transmembrane</keyword>
<feature type="binding site" evidence="8">
    <location>
        <position position="494"/>
    </location>
    <ligand>
        <name>Na(+)</name>
        <dbReference type="ChEBI" id="CHEBI:29101"/>
        <label>1</label>
    </ligand>
</feature>
<feature type="transmembrane region" description="Helical" evidence="11">
    <location>
        <begin position="302"/>
        <end position="322"/>
    </location>
</feature>
<evidence type="ECO:0000256" key="11">
    <source>
        <dbReference type="SAM" id="Phobius"/>
    </source>
</evidence>
<feature type="transmembrane region" description="Helical" evidence="11">
    <location>
        <begin position="149"/>
        <end position="170"/>
    </location>
</feature>
<feature type="transmembrane region" description="Helical" evidence="11">
    <location>
        <begin position="81"/>
        <end position="103"/>
    </location>
</feature>
<dbReference type="GO" id="GO:0046872">
    <property type="term" value="F:metal ion binding"/>
    <property type="evidence" value="ECO:0007669"/>
    <property type="project" value="UniProtKB-KW"/>
</dbReference>
<keyword evidence="5 11" id="KW-1133">Transmembrane helix</keyword>
<dbReference type="InterPro" id="IPR000175">
    <property type="entry name" value="Na/ntran_symport"/>
</dbReference>
<dbReference type="GO" id="GO:0005886">
    <property type="term" value="C:plasma membrane"/>
    <property type="evidence" value="ECO:0007669"/>
    <property type="project" value="TreeGrafter"/>
</dbReference>
<evidence type="ECO:0000256" key="3">
    <source>
        <dbReference type="ARBA" id="ARBA00022448"/>
    </source>
</evidence>
<sequence length="556" mass="61976">MSLLQGMEISVEHKCSKEDFFFNSYIHGRRISNAKKEVHETNSEMTGGGYMSDLLTITSSESIDSVPENEERGNWRTKLEFVLSCLGYVIGLGNIWRFPFLVYRNGGGAFFFAYIIMVALCGLPLVYMEMALGQYASLGPVTLWRAVPLFKGVGYAMVVAVAIICVYYNVVNAWAFHYFFSSFTATLPWASCGNKWNTEDCRLNKFAVTNCSLVNATYLLVPELQGGACTHHLLDCINTTNMTGYQQNNTTECINWLESIYGESIYMPERKNILAKLKDPSAEYFYNEVLNVSDGLDDIGGIQWQLALCLLLCWVIVFMCLVKGIYSAGKVAYFVIIIPIILLLALLVCALLVEGHLEGIHFYLTPKWDHFLSLRVWSDAASQVFFSLSACAGGLSTLSSYNKFHNNIYRDAILICVIDTLMSVLAGFTVFASLGILAHQLDTTVENVITSSERPSSDIGLVFVAIPAAVTHFMPSAMWSAFFFLMIVMMGMSSLLVMTEIIVTVMMDEKVEFFRKSRILVLIAVCSILYLLGLPLTTRGGLYILQLLDEYCGGDA</sequence>
<dbReference type="PROSITE" id="PS00754">
    <property type="entry name" value="NA_NEUROTRAN_SYMP_2"/>
    <property type="match status" value="1"/>
</dbReference>
<keyword evidence="3 10" id="KW-0813">Transport</keyword>
<dbReference type="EMBL" id="JAIWYP010000140">
    <property type="protein sequence ID" value="KAH3689182.1"/>
    <property type="molecule type" value="Genomic_DNA"/>
</dbReference>
<feature type="transmembrane region" description="Helical" evidence="11">
    <location>
        <begin position="519"/>
        <end position="538"/>
    </location>
</feature>
<evidence type="ECO:0000256" key="1">
    <source>
        <dbReference type="ARBA" id="ARBA00004141"/>
    </source>
</evidence>
<dbReference type="PANTHER" id="PTHR11616:SF321">
    <property type="entry name" value="SODIUM-DEPENDENT NUTRIENT AMINO ACID TRANSPORTER 1-RELATED"/>
    <property type="match status" value="1"/>
</dbReference>
<evidence type="ECO:0000256" key="6">
    <source>
        <dbReference type="ARBA" id="ARBA00023136"/>
    </source>
</evidence>
<keyword evidence="9" id="KW-1015">Disulfide bond</keyword>
<evidence type="ECO:0000256" key="5">
    <source>
        <dbReference type="ARBA" id="ARBA00022989"/>
    </source>
</evidence>
<keyword evidence="6 11" id="KW-0472">Membrane</keyword>
<feature type="transmembrane region" description="Helical" evidence="11">
    <location>
        <begin position="413"/>
        <end position="438"/>
    </location>
</feature>
<feature type="binding site" evidence="8">
    <location>
        <position position="87"/>
    </location>
    <ligand>
        <name>Na(+)</name>
        <dbReference type="ChEBI" id="CHEBI:29101"/>
        <label>1</label>
    </ligand>
</feature>
<feature type="transmembrane region" description="Helical" evidence="11">
    <location>
        <begin position="331"/>
        <end position="353"/>
    </location>
</feature>
<dbReference type="SUPFAM" id="SSF161070">
    <property type="entry name" value="SNF-like"/>
    <property type="match status" value="1"/>
</dbReference>
<evidence type="ECO:0000256" key="7">
    <source>
        <dbReference type="ARBA" id="ARBA00023180"/>
    </source>
</evidence>
<evidence type="ECO:0000256" key="9">
    <source>
        <dbReference type="PIRSR" id="PIRSR600175-2"/>
    </source>
</evidence>
<protein>
    <recommendedName>
        <fullName evidence="10">Transporter</fullName>
    </recommendedName>
</protein>
<keyword evidence="10" id="KW-0769">Symport</keyword>
<dbReference type="InterPro" id="IPR037272">
    <property type="entry name" value="SNS_sf"/>
</dbReference>
<proteinExistence type="inferred from homology"/>
<name>A0A9D4B4P9_DREPO</name>
<keyword evidence="7" id="KW-0325">Glycoprotein</keyword>
<evidence type="ECO:0000256" key="2">
    <source>
        <dbReference type="ARBA" id="ARBA00006459"/>
    </source>
</evidence>
<comment type="caution">
    <text evidence="12">The sequence shown here is derived from an EMBL/GenBank/DDBJ whole genome shotgun (WGS) entry which is preliminary data.</text>
</comment>
<feature type="transmembrane region" description="Helical" evidence="11">
    <location>
        <begin position="109"/>
        <end position="128"/>
    </location>
</feature>
<dbReference type="GO" id="GO:0005283">
    <property type="term" value="F:amino acid:sodium symporter activity"/>
    <property type="evidence" value="ECO:0007669"/>
    <property type="project" value="TreeGrafter"/>
</dbReference>
<comment type="similarity">
    <text evidence="2 10">Belongs to the sodium:neurotransmitter symporter (SNF) (TC 2.A.22) family.</text>
</comment>
<organism evidence="12 13">
    <name type="scientific">Dreissena polymorpha</name>
    <name type="common">Zebra mussel</name>
    <name type="synonym">Mytilus polymorpha</name>
    <dbReference type="NCBI Taxonomy" id="45954"/>
    <lineage>
        <taxon>Eukaryota</taxon>
        <taxon>Metazoa</taxon>
        <taxon>Spiralia</taxon>
        <taxon>Lophotrochozoa</taxon>
        <taxon>Mollusca</taxon>
        <taxon>Bivalvia</taxon>
        <taxon>Autobranchia</taxon>
        <taxon>Heteroconchia</taxon>
        <taxon>Euheterodonta</taxon>
        <taxon>Imparidentia</taxon>
        <taxon>Neoheterodontei</taxon>
        <taxon>Myida</taxon>
        <taxon>Dreissenoidea</taxon>
        <taxon>Dreissenidae</taxon>
        <taxon>Dreissena</taxon>
    </lineage>
</organism>
<dbReference type="PRINTS" id="PR00176">
    <property type="entry name" value="NANEUSMPORT"/>
</dbReference>
<dbReference type="PROSITE" id="PS00610">
    <property type="entry name" value="NA_NEUROTRAN_SYMP_1"/>
    <property type="match status" value="1"/>
</dbReference>
<evidence type="ECO:0000313" key="13">
    <source>
        <dbReference type="Proteomes" id="UP000828390"/>
    </source>
</evidence>
<evidence type="ECO:0000256" key="4">
    <source>
        <dbReference type="ARBA" id="ARBA00022692"/>
    </source>
</evidence>
<dbReference type="PROSITE" id="PS50267">
    <property type="entry name" value="NA_NEUROTRAN_SYMP_3"/>
    <property type="match status" value="1"/>
</dbReference>
<feature type="disulfide bond" evidence="9">
    <location>
        <begin position="192"/>
        <end position="201"/>
    </location>
</feature>
<evidence type="ECO:0000256" key="8">
    <source>
        <dbReference type="PIRSR" id="PIRSR600175-1"/>
    </source>
</evidence>
<dbReference type="Pfam" id="PF00209">
    <property type="entry name" value="SNF"/>
    <property type="match status" value="2"/>
</dbReference>
<gene>
    <name evidence="12" type="ORF">DPMN_191808</name>
</gene>
<dbReference type="Proteomes" id="UP000828390">
    <property type="component" value="Unassembled WGS sequence"/>
</dbReference>
<dbReference type="AlphaFoldDB" id="A0A9D4B4P9"/>
<dbReference type="PANTHER" id="PTHR11616">
    <property type="entry name" value="SODIUM/CHLORIDE DEPENDENT TRANSPORTER"/>
    <property type="match status" value="1"/>
</dbReference>
<feature type="binding site" evidence="8">
    <location>
        <position position="94"/>
    </location>
    <ligand>
        <name>Na(+)</name>
        <dbReference type="ChEBI" id="CHEBI:29101"/>
        <label>1</label>
    </ligand>
</feature>
<comment type="subcellular location">
    <subcellularLocation>
        <location evidence="1">Membrane</location>
        <topology evidence="1">Multi-pass membrane protein</topology>
    </subcellularLocation>
</comment>
<dbReference type="GO" id="GO:0089718">
    <property type="term" value="P:amino acid import across plasma membrane"/>
    <property type="evidence" value="ECO:0007669"/>
    <property type="project" value="TreeGrafter"/>
</dbReference>
<keyword evidence="8" id="KW-0915">Sodium</keyword>
<evidence type="ECO:0000313" key="12">
    <source>
        <dbReference type="EMBL" id="KAH3689182.1"/>
    </source>
</evidence>
<feature type="transmembrane region" description="Helical" evidence="11">
    <location>
        <begin position="481"/>
        <end position="507"/>
    </location>
</feature>
<keyword evidence="8" id="KW-0479">Metal-binding</keyword>
<feature type="binding site" evidence="8">
    <location>
        <position position="387"/>
    </location>
    <ligand>
        <name>Na(+)</name>
        <dbReference type="ChEBI" id="CHEBI:29101"/>
        <label>1</label>
    </ligand>
</feature>
<dbReference type="NCBIfam" id="NF037979">
    <property type="entry name" value="Na_transp"/>
    <property type="match status" value="1"/>
</dbReference>
<reference evidence="12" key="2">
    <citation type="submission" date="2020-11" db="EMBL/GenBank/DDBJ databases">
        <authorList>
            <person name="McCartney M.A."/>
            <person name="Auch B."/>
            <person name="Kono T."/>
            <person name="Mallez S."/>
            <person name="Becker A."/>
            <person name="Gohl D.M."/>
            <person name="Silverstein K.A.T."/>
            <person name="Koren S."/>
            <person name="Bechman K.B."/>
            <person name="Herman A."/>
            <person name="Abrahante J.E."/>
            <person name="Garbe J."/>
        </authorList>
    </citation>
    <scope>NUCLEOTIDE SEQUENCE</scope>
    <source>
        <strain evidence="12">Duluth1</strain>
        <tissue evidence="12">Whole animal</tissue>
    </source>
</reference>
<keyword evidence="13" id="KW-1185">Reference proteome</keyword>
<evidence type="ECO:0000256" key="10">
    <source>
        <dbReference type="RuleBase" id="RU003732"/>
    </source>
</evidence>
<accession>A0A9D4B4P9</accession>
<reference evidence="12" key="1">
    <citation type="journal article" date="2019" name="bioRxiv">
        <title>The Genome of the Zebra Mussel, Dreissena polymorpha: A Resource for Invasive Species Research.</title>
        <authorList>
            <person name="McCartney M.A."/>
            <person name="Auch B."/>
            <person name="Kono T."/>
            <person name="Mallez S."/>
            <person name="Zhang Y."/>
            <person name="Obille A."/>
            <person name="Becker A."/>
            <person name="Abrahante J.E."/>
            <person name="Garbe J."/>
            <person name="Badalamenti J.P."/>
            <person name="Herman A."/>
            <person name="Mangelson H."/>
            <person name="Liachko I."/>
            <person name="Sullivan S."/>
            <person name="Sone E.D."/>
            <person name="Koren S."/>
            <person name="Silverstein K.A.T."/>
            <person name="Beckman K.B."/>
            <person name="Gohl D.M."/>
        </authorList>
    </citation>
    <scope>NUCLEOTIDE SEQUENCE</scope>
    <source>
        <strain evidence="12">Duluth1</strain>
        <tissue evidence="12">Whole animal</tissue>
    </source>
</reference>